<protein>
    <submittedName>
        <fullName evidence="1">Uncharacterized protein</fullName>
    </submittedName>
</protein>
<dbReference type="EMBL" id="NEVH01024546">
    <property type="protein sequence ID" value="PNF16823.1"/>
    <property type="molecule type" value="Genomic_DNA"/>
</dbReference>
<name>A0A2J7PKF4_9NEOP</name>
<sequence length="119" mass="13793">MCKELPPEAFIGSEEDFLMIDTLKQVYVKLNELELDECKVISPDWLVCKQTFPVKSTHVHQECEVRLLEPTTGIPLDSKKKIISLDNVTWLPLTHNKWIFATSHRERVTILCKFLNPVT</sequence>
<dbReference type="InParanoid" id="A0A2J7PKF4"/>
<comment type="caution">
    <text evidence="1">The sequence shown here is derived from an EMBL/GenBank/DDBJ whole genome shotgun (WGS) entry which is preliminary data.</text>
</comment>
<keyword evidence="2" id="KW-1185">Reference proteome</keyword>
<organism evidence="1 2">
    <name type="scientific">Cryptotermes secundus</name>
    <dbReference type="NCBI Taxonomy" id="105785"/>
    <lineage>
        <taxon>Eukaryota</taxon>
        <taxon>Metazoa</taxon>
        <taxon>Ecdysozoa</taxon>
        <taxon>Arthropoda</taxon>
        <taxon>Hexapoda</taxon>
        <taxon>Insecta</taxon>
        <taxon>Pterygota</taxon>
        <taxon>Neoptera</taxon>
        <taxon>Polyneoptera</taxon>
        <taxon>Dictyoptera</taxon>
        <taxon>Blattodea</taxon>
        <taxon>Blattoidea</taxon>
        <taxon>Termitoidae</taxon>
        <taxon>Kalotermitidae</taxon>
        <taxon>Cryptotermitinae</taxon>
        <taxon>Cryptotermes</taxon>
    </lineage>
</organism>
<dbReference type="InterPro" id="IPR022048">
    <property type="entry name" value="Envelope_fusion-like"/>
</dbReference>
<accession>A0A2J7PKF4</accession>
<dbReference type="AlphaFoldDB" id="A0A2J7PKF4"/>
<reference evidence="1 2" key="1">
    <citation type="submission" date="2017-12" db="EMBL/GenBank/DDBJ databases">
        <title>Hemimetabolous genomes reveal molecular basis of termite eusociality.</title>
        <authorList>
            <person name="Harrison M.C."/>
            <person name="Jongepier E."/>
            <person name="Robertson H.M."/>
            <person name="Arning N."/>
            <person name="Bitard-Feildel T."/>
            <person name="Chao H."/>
            <person name="Childers C.P."/>
            <person name="Dinh H."/>
            <person name="Doddapaneni H."/>
            <person name="Dugan S."/>
            <person name="Gowin J."/>
            <person name="Greiner C."/>
            <person name="Han Y."/>
            <person name="Hu H."/>
            <person name="Hughes D.S.T."/>
            <person name="Huylmans A.-K."/>
            <person name="Kemena C."/>
            <person name="Kremer L.P.M."/>
            <person name="Lee S.L."/>
            <person name="Lopez-Ezquerra A."/>
            <person name="Mallet L."/>
            <person name="Monroy-Kuhn J.M."/>
            <person name="Moser A."/>
            <person name="Murali S.C."/>
            <person name="Muzny D.M."/>
            <person name="Otani S."/>
            <person name="Piulachs M.-D."/>
            <person name="Poelchau M."/>
            <person name="Qu J."/>
            <person name="Schaub F."/>
            <person name="Wada-Katsumata A."/>
            <person name="Worley K.C."/>
            <person name="Xie Q."/>
            <person name="Ylla G."/>
            <person name="Poulsen M."/>
            <person name="Gibbs R.A."/>
            <person name="Schal C."/>
            <person name="Richards S."/>
            <person name="Belles X."/>
            <person name="Korb J."/>
            <person name="Bornberg-Bauer E."/>
        </authorList>
    </citation>
    <scope>NUCLEOTIDE SEQUENCE [LARGE SCALE GENOMIC DNA]</scope>
    <source>
        <tissue evidence="1">Whole body</tissue>
    </source>
</reference>
<proteinExistence type="predicted"/>
<evidence type="ECO:0000313" key="1">
    <source>
        <dbReference type="EMBL" id="PNF16823.1"/>
    </source>
</evidence>
<dbReference type="Pfam" id="PF12259">
    <property type="entry name" value="Baculo_F"/>
    <property type="match status" value="1"/>
</dbReference>
<dbReference type="Proteomes" id="UP000235965">
    <property type="component" value="Unassembled WGS sequence"/>
</dbReference>
<gene>
    <name evidence="1" type="ORF">B7P43_G17022</name>
</gene>
<evidence type="ECO:0000313" key="2">
    <source>
        <dbReference type="Proteomes" id="UP000235965"/>
    </source>
</evidence>